<dbReference type="RefSeq" id="WP_090727515.1">
    <property type="nucleotide sequence ID" value="NZ_JBHTKX010000009.1"/>
</dbReference>
<evidence type="ECO:0000313" key="2">
    <source>
        <dbReference type="Proteomes" id="UP001597169"/>
    </source>
</evidence>
<dbReference type="InterPro" id="IPR036388">
    <property type="entry name" value="WH-like_DNA-bd_sf"/>
</dbReference>
<proteinExistence type="predicted"/>
<protein>
    <submittedName>
        <fullName evidence="1">Uncharacterized protein</fullName>
    </submittedName>
</protein>
<sequence>MSSRFYSDEHYQAFYSRLTQQHIHVLMVITENSYIAKKDIIEKLSSEYSKNPIVAAIDALLFAGLISYRYSRKQHQYYLSADGVAFSEYANNQLQEESQNGTLE</sequence>
<dbReference type="InterPro" id="IPR036390">
    <property type="entry name" value="WH_DNA-bd_sf"/>
</dbReference>
<accession>A0ABW3Q3Q2</accession>
<dbReference type="EMBL" id="JBHTKX010000009">
    <property type="protein sequence ID" value="MFD1131417.1"/>
    <property type="molecule type" value="Genomic_DNA"/>
</dbReference>
<name>A0ABW3Q3Q2_9BACL</name>
<dbReference type="SUPFAM" id="SSF46785">
    <property type="entry name" value="Winged helix' DNA-binding domain"/>
    <property type="match status" value="1"/>
</dbReference>
<reference evidence="2" key="1">
    <citation type="journal article" date="2019" name="Int. J. Syst. Evol. Microbiol.">
        <title>The Global Catalogue of Microorganisms (GCM) 10K type strain sequencing project: providing services to taxonomists for standard genome sequencing and annotation.</title>
        <authorList>
            <consortium name="The Broad Institute Genomics Platform"/>
            <consortium name="The Broad Institute Genome Sequencing Center for Infectious Disease"/>
            <person name="Wu L."/>
            <person name="Ma J."/>
        </authorList>
    </citation>
    <scope>NUCLEOTIDE SEQUENCE [LARGE SCALE GENOMIC DNA]</scope>
    <source>
        <strain evidence="2">CCUG 53519</strain>
    </source>
</reference>
<dbReference type="Proteomes" id="UP001597169">
    <property type="component" value="Unassembled WGS sequence"/>
</dbReference>
<comment type="caution">
    <text evidence="1">The sequence shown here is derived from an EMBL/GenBank/DDBJ whole genome shotgun (WGS) entry which is preliminary data.</text>
</comment>
<gene>
    <name evidence="1" type="ORF">ACFQ3J_25175</name>
</gene>
<evidence type="ECO:0000313" key="1">
    <source>
        <dbReference type="EMBL" id="MFD1131417.1"/>
    </source>
</evidence>
<dbReference type="Gene3D" id="1.10.10.10">
    <property type="entry name" value="Winged helix-like DNA-binding domain superfamily/Winged helix DNA-binding domain"/>
    <property type="match status" value="1"/>
</dbReference>
<keyword evidence="2" id="KW-1185">Reference proteome</keyword>
<organism evidence="1 2">
    <name type="scientific">Paenibacillus provencensis</name>
    <dbReference type="NCBI Taxonomy" id="441151"/>
    <lineage>
        <taxon>Bacteria</taxon>
        <taxon>Bacillati</taxon>
        <taxon>Bacillota</taxon>
        <taxon>Bacilli</taxon>
        <taxon>Bacillales</taxon>
        <taxon>Paenibacillaceae</taxon>
        <taxon>Paenibacillus</taxon>
    </lineage>
</organism>